<dbReference type="InterPro" id="IPR011990">
    <property type="entry name" value="TPR-like_helical_dom_sf"/>
</dbReference>
<dbReference type="Gene3D" id="1.25.40.10">
    <property type="entry name" value="Tetratricopeptide repeat domain"/>
    <property type="match status" value="1"/>
</dbReference>
<dbReference type="SUPFAM" id="SSF48452">
    <property type="entry name" value="TPR-like"/>
    <property type="match status" value="1"/>
</dbReference>
<dbReference type="EMBL" id="UOEX01000190">
    <property type="protein sequence ID" value="VAW36888.1"/>
    <property type="molecule type" value="Genomic_DNA"/>
</dbReference>
<evidence type="ECO:0000313" key="1">
    <source>
        <dbReference type="EMBL" id="VAW36888.1"/>
    </source>
</evidence>
<gene>
    <name evidence="1" type="ORF">MNBD_DELTA03-683</name>
</gene>
<protein>
    <submittedName>
        <fullName evidence="1">Uncharacterized protein</fullName>
    </submittedName>
</protein>
<name>A0A3B0V0C4_9ZZZZ</name>
<reference evidence="1" key="1">
    <citation type="submission" date="2018-06" db="EMBL/GenBank/DDBJ databases">
        <authorList>
            <person name="Zhirakovskaya E."/>
        </authorList>
    </citation>
    <scope>NUCLEOTIDE SEQUENCE</scope>
</reference>
<accession>A0A3B0V0C4</accession>
<sequence length="101" mass="10891">NTVLKNDPANFNATDALGLVMLKQQNAPAAAAQFKKAKTLNPADPLVYYHLGQAYIMLKEMNKAQKALQTAVQKASLPNQPPAVTTALPAIKKALKDINIH</sequence>
<organism evidence="1">
    <name type="scientific">hydrothermal vent metagenome</name>
    <dbReference type="NCBI Taxonomy" id="652676"/>
    <lineage>
        <taxon>unclassified sequences</taxon>
        <taxon>metagenomes</taxon>
        <taxon>ecological metagenomes</taxon>
    </lineage>
</organism>
<dbReference type="AlphaFoldDB" id="A0A3B0V0C4"/>
<dbReference type="Pfam" id="PF14559">
    <property type="entry name" value="TPR_19"/>
    <property type="match status" value="1"/>
</dbReference>
<proteinExistence type="predicted"/>
<feature type="non-terminal residue" evidence="1">
    <location>
        <position position="1"/>
    </location>
</feature>